<evidence type="ECO:0000313" key="4">
    <source>
        <dbReference type="Proteomes" id="UP000217790"/>
    </source>
</evidence>
<evidence type="ECO:0000259" key="2">
    <source>
        <dbReference type="Pfam" id="PF20231"/>
    </source>
</evidence>
<proteinExistence type="predicted"/>
<dbReference type="Pfam" id="PF20231">
    <property type="entry name" value="DUF6589"/>
    <property type="match status" value="1"/>
</dbReference>
<reference evidence="4" key="1">
    <citation type="journal article" date="2017" name="Nat. Ecol. Evol.">
        <title>Genome expansion and lineage-specific genetic innovations in the forest pathogenic fungi Armillaria.</title>
        <authorList>
            <person name="Sipos G."/>
            <person name="Prasanna A.N."/>
            <person name="Walter M.C."/>
            <person name="O'Connor E."/>
            <person name="Balint B."/>
            <person name="Krizsan K."/>
            <person name="Kiss B."/>
            <person name="Hess J."/>
            <person name="Varga T."/>
            <person name="Slot J."/>
            <person name="Riley R."/>
            <person name="Boka B."/>
            <person name="Rigling D."/>
            <person name="Barry K."/>
            <person name="Lee J."/>
            <person name="Mihaltcheva S."/>
            <person name="LaButti K."/>
            <person name="Lipzen A."/>
            <person name="Waldron R."/>
            <person name="Moloney N.M."/>
            <person name="Sperisen C."/>
            <person name="Kredics L."/>
            <person name="Vagvoelgyi C."/>
            <person name="Patrignani A."/>
            <person name="Fitzpatrick D."/>
            <person name="Nagy I."/>
            <person name="Doyle S."/>
            <person name="Anderson J.B."/>
            <person name="Grigoriev I.V."/>
            <person name="Gueldener U."/>
            <person name="Muensterkoetter M."/>
            <person name="Nagy L.G."/>
        </authorList>
    </citation>
    <scope>NUCLEOTIDE SEQUENCE [LARGE SCALE GENOMIC DNA]</scope>
    <source>
        <strain evidence="4">Ar21-2</strain>
    </source>
</reference>
<feature type="region of interest" description="Disordered" evidence="1">
    <location>
        <begin position="1102"/>
        <end position="1137"/>
    </location>
</feature>
<feature type="compositionally biased region" description="Basic and acidic residues" evidence="1">
    <location>
        <begin position="1025"/>
        <end position="1047"/>
    </location>
</feature>
<feature type="compositionally biased region" description="Acidic residues" evidence="1">
    <location>
        <begin position="1103"/>
        <end position="1124"/>
    </location>
</feature>
<dbReference type="InterPro" id="IPR046496">
    <property type="entry name" value="DUF6589"/>
</dbReference>
<accession>A0A2H3DAU2</accession>
<dbReference type="STRING" id="47427.A0A2H3DAU2"/>
<organism evidence="3 4">
    <name type="scientific">Armillaria gallica</name>
    <name type="common">Bulbous honey fungus</name>
    <name type="synonym">Armillaria bulbosa</name>
    <dbReference type="NCBI Taxonomy" id="47427"/>
    <lineage>
        <taxon>Eukaryota</taxon>
        <taxon>Fungi</taxon>
        <taxon>Dikarya</taxon>
        <taxon>Basidiomycota</taxon>
        <taxon>Agaricomycotina</taxon>
        <taxon>Agaricomycetes</taxon>
        <taxon>Agaricomycetidae</taxon>
        <taxon>Agaricales</taxon>
        <taxon>Marasmiineae</taxon>
        <taxon>Physalacriaceae</taxon>
        <taxon>Armillaria</taxon>
    </lineage>
</organism>
<keyword evidence="4" id="KW-1185">Reference proteome</keyword>
<dbReference type="AlphaFoldDB" id="A0A2H3DAU2"/>
<dbReference type="OMA" id="CASATNM"/>
<feature type="domain" description="DUF6589" evidence="2">
    <location>
        <begin position="463"/>
        <end position="923"/>
    </location>
</feature>
<name>A0A2H3DAU2_ARMGA</name>
<dbReference type="OrthoDB" id="2993174at2759"/>
<evidence type="ECO:0000313" key="3">
    <source>
        <dbReference type="EMBL" id="PBK92339.1"/>
    </source>
</evidence>
<evidence type="ECO:0000256" key="1">
    <source>
        <dbReference type="SAM" id="MobiDB-lite"/>
    </source>
</evidence>
<feature type="compositionally biased region" description="Acidic residues" evidence="1">
    <location>
        <begin position="1048"/>
        <end position="1057"/>
    </location>
</feature>
<sequence length="1137" mass="129238">MYYLSKNLASNTCFLEVSRRQTDDTCLWREGVTALMSFYNPEPPKRRKKWSEIPQTPIIPVPLSNASDYRLSTFTPVSPDLLSTPSEFQVPHIPHTQHPTVLASPFQDLHLSNQYPDDPCSSAQNRARPVEHTPFERMEIVLECCKENFDSIGQFFDVLFHNSPRDTKDPRSTLHISMLSAFLGGRCNFRAIDLVKKMYLNRFSIPHKRSKRKDELHATFDPNIDPHTLHYARPAMSIWALQLVGSHCRTEIESLAHDDPDEPLFRVYLAASANARVKASRSLVGWNDLWGFSMQGNVLRLSRRVKASWYLSECMAATRKRGVVIVRKHRPHPFVQAAAISSFVMCRNKYANGYMALVMDLKRVYCRLGLIVSDTTVRHALNSMTDTGRTELQQSISNNIANQGDLGYCMVIDNVQQYVQVHEPGIGRVNQLEVGTAATVIRLEDYEPGAFNLDEYQTRVIKNERSSLTTEDLYNDIDWKHIHKVTSLHFARVLCEFIPQLNHLCPEISKVFRAPPVAQHRMRDGRKTWVQPLGTNAEREIETKGMKQCLLDFDAQMAIKGEATAGTLLWACGDGGSFAAAHRLKKYLLPTDHDVYKTFQNRLFTIELWHSKSTNLNTTATNFYGPKTSKDPSALSHCASATNMHRPPNTQSCNFYPTARSMQLFWEAHILDIWSLHLADHKDILSHFNDLAIRNSLPTLDTLLGHAEILVKRYASTTAADLALSLSDDASVPETYKIPLGKSWISQVASSEETVDQDGSEKDIPFKEDGFIGDRILANSMLYLRDFSWWVEMVYAIADGDIGRAFAVLKIWIFTFAGASNQNYVNYLLETYCLFKFEASKSLRDALWNNWLVNLTGELGNWIECDLLQEHYNRWLEDMVGKHGGKFDDSFYRQTISPNVHCFLRIKEEFEAAFELGRRSKSHTSPHLRDEYKILLTIFREEQVHKFRSTRSMGHAAVDLLNQGYVKLNREKLPDFLKKSTEQAVLLSKWKDDKDTSFHESPAANPPPPSGTSTTSPNSEIDLADTDHNDHTRSDCEAGSDSEHEATDEVEAEESEDEQVHEAEVDDIPTSGSDLTFIIDSESGRLINDWYDEGEFVAIVEDSGLDAETEQQSDESDDGLEVDAEESRYSSEYDSDN</sequence>
<feature type="region of interest" description="Disordered" evidence="1">
    <location>
        <begin position="995"/>
        <end position="1075"/>
    </location>
</feature>
<protein>
    <recommendedName>
        <fullName evidence="2">DUF6589 domain-containing protein</fullName>
    </recommendedName>
</protein>
<gene>
    <name evidence="3" type="ORF">ARMGADRAFT_1105106</name>
</gene>
<dbReference type="EMBL" id="KZ293659">
    <property type="protein sequence ID" value="PBK92339.1"/>
    <property type="molecule type" value="Genomic_DNA"/>
</dbReference>
<dbReference type="Proteomes" id="UP000217790">
    <property type="component" value="Unassembled WGS sequence"/>
</dbReference>
<dbReference type="InParanoid" id="A0A2H3DAU2"/>